<dbReference type="CDD" id="cd17569">
    <property type="entry name" value="REC_HupR-like"/>
    <property type="match status" value="1"/>
</dbReference>
<dbReference type="SMART" id="SM00448">
    <property type="entry name" value="REC"/>
    <property type="match status" value="1"/>
</dbReference>
<evidence type="ECO:0000259" key="3">
    <source>
        <dbReference type="PROSITE" id="PS50110"/>
    </source>
</evidence>
<dbReference type="PROSITE" id="PS50110">
    <property type="entry name" value="RESPONSE_REGULATORY"/>
    <property type="match status" value="1"/>
</dbReference>
<organism evidence="4 5">
    <name type="scientific">endosymbiont of Riftia pachyptila</name>
    <name type="common">vent Ph05</name>
    <dbReference type="NCBI Taxonomy" id="1048808"/>
    <lineage>
        <taxon>Bacteria</taxon>
        <taxon>Pseudomonadati</taxon>
        <taxon>Pseudomonadota</taxon>
        <taxon>Gammaproteobacteria</taxon>
        <taxon>sulfur-oxidizing symbionts</taxon>
    </lineage>
</organism>
<dbReference type="InterPro" id="IPR050595">
    <property type="entry name" value="Bact_response_regulator"/>
</dbReference>
<keyword evidence="5" id="KW-1185">Reference proteome</keyword>
<dbReference type="AlphaFoldDB" id="G2DGN7"/>
<protein>
    <submittedName>
        <fullName evidence="4">HDOD domain family</fullName>
    </submittedName>
</protein>
<dbReference type="PANTHER" id="PTHR44591:SF19">
    <property type="entry name" value="TWO-COMPONENT RESPONSE REGULATOR-RELATED"/>
    <property type="match status" value="1"/>
</dbReference>
<dbReference type="Proteomes" id="UP000004491">
    <property type="component" value="Unassembled WGS sequence"/>
</dbReference>
<dbReference type="EMBL" id="AFOC01000098">
    <property type="protein sequence ID" value="EGV50227.1"/>
    <property type="molecule type" value="Genomic_DNA"/>
</dbReference>
<dbReference type="Gene3D" id="3.40.50.2300">
    <property type="match status" value="1"/>
</dbReference>
<dbReference type="PATRIC" id="fig|1048808.3.peg.2823"/>
<dbReference type="SUPFAM" id="SSF52172">
    <property type="entry name" value="CheY-like"/>
    <property type="match status" value="1"/>
</dbReference>
<dbReference type="PANTHER" id="PTHR44591">
    <property type="entry name" value="STRESS RESPONSE REGULATOR PROTEIN 1"/>
    <property type="match status" value="1"/>
</dbReference>
<comment type="caution">
    <text evidence="4">The sequence shown here is derived from an EMBL/GenBank/DDBJ whole genome shotgun (WGS) entry which is preliminary data.</text>
</comment>
<dbReference type="InterPro" id="IPR001789">
    <property type="entry name" value="Sig_transdc_resp-reg_receiver"/>
</dbReference>
<gene>
    <name evidence="4" type="ORF">Rifp1Sym_ds00120</name>
</gene>
<reference evidence="4" key="1">
    <citation type="journal article" date="2011" name="ISME J.">
        <title>The endosymbionts of the deep-sea tubeworms Riftia pachyptila and Tevnia jerichonana share an identical physiology as revealed by proteogenomic analyses.</title>
        <authorList>
            <person name="Gardebrecht A."/>
            <person name="Markert S."/>
            <person name="Felbeck H."/>
            <person name="Thuermer A."/>
            <person name="Albrecht D."/>
            <person name="Wollherr A."/>
            <person name="Kabisch J."/>
            <person name="Lehmann R."/>
            <person name="Daniel R."/>
            <person name="Liesegang H."/>
            <person name="Hecker M."/>
            <person name="Sievert S.M."/>
            <person name="Schweder T."/>
        </authorList>
    </citation>
    <scope>NUCLEOTIDE SEQUENCE [LARGE SCALE GENOMIC DNA]</scope>
</reference>
<dbReference type="GO" id="GO:0000160">
    <property type="term" value="P:phosphorelay signal transduction system"/>
    <property type="evidence" value="ECO:0007669"/>
    <property type="project" value="InterPro"/>
</dbReference>
<dbReference type="InterPro" id="IPR011006">
    <property type="entry name" value="CheY-like_superfamily"/>
</dbReference>
<evidence type="ECO:0000256" key="1">
    <source>
        <dbReference type="ARBA" id="ARBA00022553"/>
    </source>
</evidence>
<evidence type="ECO:0000313" key="5">
    <source>
        <dbReference type="Proteomes" id="UP000004491"/>
    </source>
</evidence>
<accession>G2DGN7</accession>
<proteinExistence type="predicted"/>
<name>G2DGN7_9GAMM</name>
<evidence type="ECO:0000313" key="4">
    <source>
        <dbReference type="EMBL" id="EGV50227.1"/>
    </source>
</evidence>
<sequence length="137" mass="15492">MIEVGMKKHILFVDDEPNVLAGLRRSLRTQRAEWQMAFCDGARDALELIDQTHFDAVVTDMRMPGMDGGELLNRLAEKHPDTVRIVLSGHSDQETIMRSVGPAHQYLNKPCEVDVLKRVLARAFSCVSCWAVKRSSR</sequence>
<evidence type="ECO:0000256" key="2">
    <source>
        <dbReference type="PROSITE-ProRule" id="PRU00169"/>
    </source>
</evidence>
<dbReference type="Pfam" id="PF00072">
    <property type="entry name" value="Response_reg"/>
    <property type="match status" value="1"/>
</dbReference>
<feature type="modified residue" description="4-aspartylphosphate" evidence="2">
    <location>
        <position position="60"/>
    </location>
</feature>
<feature type="domain" description="Response regulatory" evidence="3">
    <location>
        <begin position="9"/>
        <end position="124"/>
    </location>
</feature>
<keyword evidence="1 2" id="KW-0597">Phosphoprotein</keyword>